<evidence type="ECO:0000313" key="2">
    <source>
        <dbReference type="EMBL" id="TRM56967.1"/>
    </source>
</evidence>
<sequence>MSMPDDNMHPPSDGLETVAGDVSGPDGSTNDNASIGSAHSTSSLKEKIEALCSTIEYRMPFVHGTLPIESDEEIKVFYGKPGDAHCIDLAHPTEEQLCHLEDACDPATFGRNQQDVLDETYRTAGKMDIRNFSTNLLPRTTYWALSATSCWRRTTSGWYTTCTN</sequence>
<dbReference type="Proteomes" id="UP000320762">
    <property type="component" value="Unassembled WGS sequence"/>
</dbReference>
<comment type="caution">
    <text evidence="2">The sequence shown here is derived from an EMBL/GenBank/DDBJ whole genome shotgun (WGS) entry which is preliminary data.</text>
</comment>
<organism evidence="2 3">
    <name type="scientific">Schizophyllum amplum</name>
    <dbReference type="NCBI Taxonomy" id="97359"/>
    <lineage>
        <taxon>Eukaryota</taxon>
        <taxon>Fungi</taxon>
        <taxon>Dikarya</taxon>
        <taxon>Basidiomycota</taxon>
        <taxon>Agaricomycotina</taxon>
        <taxon>Agaricomycetes</taxon>
        <taxon>Agaricomycetidae</taxon>
        <taxon>Agaricales</taxon>
        <taxon>Schizophyllaceae</taxon>
        <taxon>Schizophyllum</taxon>
    </lineage>
</organism>
<name>A0A550BWP6_9AGAR</name>
<proteinExistence type="predicted"/>
<feature type="region of interest" description="Disordered" evidence="1">
    <location>
        <begin position="1"/>
        <end position="40"/>
    </location>
</feature>
<feature type="compositionally biased region" description="Polar residues" evidence="1">
    <location>
        <begin position="26"/>
        <end position="40"/>
    </location>
</feature>
<keyword evidence="3" id="KW-1185">Reference proteome</keyword>
<dbReference type="AlphaFoldDB" id="A0A550BWP6"/>
<gene>
    <name evidence="2" type="ORF">BD626DRAFT_575055</name>
</gene>
<protein>
    <submittedName>
        <fullName evidence="2">Uncharacterized protein</fullName>
    </submittedName>
</protein>
<evidence type="ECO:0000256" key="1">
    <source>
        <dbReference type="SAM" id="MobiDB-lite"/>
    </source>
</evidence>
<dbReference type="OrthoDB" id="27483at2759"/>
<reference evidence="2 3" key="1">
    <citation type="journal article" date="2019" name="New Phytol.">
        <title>Comparative genomics reveals unique wood-decay strategies and fruiting body development in the Schizophyllaceae.</title>
        <authorList>
            <person name="Almasi E."/>
            <person name="Sahu N."/>
            <person name="Krizsan K."/>
            <person name="Balint B."/>
            <person name="Kovacs G.M."/>
            <person name="Kiss B."/>
            <person name="Cseklye J."/>
            <person name="Drula E."/>
            <person name="Henrissat B."/>
            <person name="Nagy I."/>
            <person name="Chovatia M."/>
            <person name="Adam C."/>
            <person name="LaButti K."/>
            <person name="Lipzen A."/>
            <person name="Riley R."/>
            <person name="Grigoriev I.V."/>
            <person name="Nagy L.G."/>
        </authorList>
    </citation>
    <scope>NUCLEOTIDE SEQUENCE [LARGE SCALE GENOMIC DNA]</scope>
    <source>
        <strain evidence="2 3">NL-1724</strain>
    </source>
</reference>
<accession>A0A550BWP6</accession>
<evidence type="ECO:0000313" key="3">
    <source>
        <dbReference type="Proteomes" id="UP000320762"/>
    </source>
</evidence>
<dbReference type="EMBL" id="VDMD01000055">
    <property type="protein sequence ID" value="TRM56967.1"/>
    <property type="molecule type" value="Genomic_DNA"/>
</dbReference>